<protein>
    <submittedName>
        <fullName evidence="1">Uncharacterized protein</fullName>
    </submittedName>
</protein>
<dbReference type="AlphaFoldDB" id="A0A8J2KQR3"/>
<gene>
    <name evidence="1" type="ORF">AFUS01_LOCUS31134</name>
</gene>
<comment type="caution">
    <text evidence="1">The sequence shown here is derived from an EMBL/GenBank/DDBJ whole genome shotgun (WGS) entry which is preliminary data.</text>
</comment>
<proteinExistence type="predicted"/>
<name>A0A8J2KQR3_9HEXA</name>
<feature type="non-terminal residue" evidence="1">
    <location>
        <position position="1"/>
    </location>
</feature>
<evidence type="ECO:0000313" key="2">
    <source>
        <dbReference type="Proteomes" id="UP000708208"/>
    </source>
</evidence>
<sequence length="39" mass="4127">SIPIKIFGLASTKSSNLITCRVTEREASSLCTAAFAILI</sequence>
<reference evidence="1" key="1">
    <citation type="submission" date="2021-06" db="EMBL/GenBank/DDBJ databases">
        <authorList>
            <person name="Hodson N. C."/>
            <person name="Mongue J. A."/>
            <person name="Jaron S. K."/>
        </authorList>
    </citation>
    <scope>NUCLEOTIDE SEQUENCE</scope>
</reference>
<organism evidence="1 2">
    <name type="scientific">Allacma fusca</name>
    <dbReference type="NCBI Taxonomy" id="39272"/>
    <lineage>
        <taxon>Eukaryota</taxon>
        <taxon>Metazoa</taxon>
        <taxon>Ecdysozoa</taxon>
        <taxon>Arthropoda</taxon>
        <taxon>Hexapoda</taxon>
        <taxon>Collembola</taxon>
        <taxon>Symphypleona</taxon>
        <taxon>Sminthuridae</taxon>
        <taxon>Allacma</taxon>
    </lineage>
</organism>
<keyword evidence="2" id="KW-1185">Reference proteome</keyword>
<accession>A0A8J2KQR3</accession>
<dbReference type="Proteomes" id="UP000708208">
    <property type="component" value="Unassembled WGS sequence"/>
</dbReference>
<evidence type="ECO:0000313" key="1">
    <source>
        <dbReference type="EMBL" id="CAG7820762.1"/>
    </source>
</evidence>
<dbReference type="EMBL" id="CAJVCH010489339">
    <property type="protein sequence ID" value="CAG7820762.1"/>
    <property type="molecule type" value="Genomic_DNA"/>
</dbReference>